<dbReference type="PIRSF" id="PIRSF015589">
    <property type="entry name" value="PP_kinase"/>
    <property type="match status" value="1"/>
</dbReference>
<dbReference type="SUPFAM" id="SSF140356">
    <property type="entry name" value="PPK N-terminal domain-like"/>
    <property type="match status" value="1"/>
</dbReference>
<dbReference type="InterPro" id="IPR024953">
    <property type="entry name" value="PP_kinase_middle"/>
</dbReference>
<proteinExistence type="inferred from homology"/>
<evidence type="ECO:0000313" key="15">
    <source>
        <dbReference type="EMBL" id="AWI08871.1"/>
    </source>
</evidence>
<organism evidence="15 16">
    <name type="scientific">Ereboglobus luteus</name>
    <dbReference type="NCBI Taxonomy" id="1796921"/>
    <lineage>
        <taxon>Bacteria</taxon>
        <taxon>Pseudomonadati</taxon>
        <taxon>Verrucomicrobiota</taxon>
        <taxon>Opitutia</taxon>
        <taxon>Opitutales</taxon>
        <taxon>Opitutaceae</taxon>
        <taxon>Ereboglobus</taxon>
    </lineage>
</organism>
<reference evidence="15 16" key="1">
    <citation type="journal article" date="2018" name="Syst. Appl. Microbiol.">
        <title>Ereboglobus luteus gen. nov. sp. nov. from cockroach guts, and new insights into the oxygen relationship of the genera Opitutus and Didymococcus (Verrucomicrobia: Opitutaceae).</title>
        <authorList>
            <person name="Tegtmeier D."/>
            <person name="Belitz A."/>
            <person name="Radek R."/>
            <person name="Heimerl T."/>
            <person name="Brune A."/>
        </authorList>
    </citation>
    <scope>NUCLEOTIDE SEQUENCE [LARGE SCALE GENOMIC DNA]</scope>
    <source>
        <strain evidence="15 16">Ho45</strain>
    </source>
</reference>
<feature type="compositionally biased region" description="Low complexity" evidence="10">
    <location>
        <begin position="11"/>
        <end position="23"/>
    </location>
</feature>
<keyword evidence="3 8" id="KW-0479">Metal-binding</keyword>
<gene>
    <name evidence="15" type="primary">ppk1</name>
    <name evidence="8" type="synonym">ppk</name>
    <name evidence="15" type="ORF">CKA38_06035</name>
</gene>
<dbReference type="OrthoDB" id="9761456at2"/>
<dbReference type="GO" id="GO:0046872">
    <property type="term" value="F:metal ion binding"/>
    <property type="evidence" value="ECO:0007669"/>
    <property type="project" value="UniProtKB-KW"/>
</dbReference>
<evidence type="ECO:0000256" key="7">
    <source>
        <dbReference type="ARBA" id="ARBA00022842"/>
    </source>
</evidence>
<dbReference type="NCBIfam" id="NF003918">
    <property type="entry name" value="PRK05443.1-2"/>
    <property type="match status" value="1"/>
</dbReference>
<keyword evidence="7 8" id="KW-0460">Magnesium</keyword>
<dbReference type="GO" id="GO:0008976">
    <property type="term" value="F:polyphosphate kinase activity"/>
    <property type="evidence" value="ECO:0007669"/>
    <property type="project" value="UniProtKB-UniRule"/>
</dbReference>
<evidence type="ECO:0000256" key="1">
    <source>
        <dbReference type="ARBA" id="ARBA00022553"/>
    </source>
</evidence>
<dbReference type="NCBIfam" id="NF003921">
    <property type="entry name" value="PRK05443.2-2"/>
    <property type="match status" value="1"/>
</dbReference>
<evidence type="ECO:0000256" key="3">
    <source>
        <dbReference type="ARBA" id="ARBA00022723"/>
    </source>
</evidence>
<dbReference type="HAMAP" id="MF_00347">
    <property type="entry name" value="Polyphosphate_kinase"/>
    <property type="match status" value="1"/>
</dbReference>
<dbReference type="FunFam" id="3.30.870.10:FF:000001">
    <property type="entry name" value="Polyphosphate kinase"/>
    <property type="match status" value="1"/>
</dbReference>
<feature type="region of interest" description="Disordered" evidence="10">
    <location>
        <begin position="1"/>
        <end position="38"/>
    </location>
</feature>
<dbReference type="Pfam" id="PF13090">
    <property type="entry name" value="PP_kinase_C"/>
    <property type="match status" value="1"/>
</dbReference>
<protein>
    <recommendedName>
        <fullName evidence="8 9">Polyphosphate kinase</fullName>
        <ecNumber evidence="8 9">2.7.4.1</ecNumber>
    </recommendedName>
    <alternativeName>
        <fullName evidence="8">ATP-polyphosphate phosphotransferase</fullName>
    </alternativeName>
    <alternativeName>
        <fullName evidence="8">Polyphosphoric acid kinase</fullName>
    </alternativeName>
</protein>
<dbReference type="InterPro" id="IPR036832">
    <property type="entry name" value="PPK_N_dom_sf"/>
</dbReference>
<evidence type="ECO:0000313" key="16">
    <source>
        <dbReference type="Proteomes" id="UP000244896"/>
    </source>
</evidence>
<dbReference type="InterPro" id="IPR025198">
    <property type="entry name" value="PPK_N_dom"/>
</dbReference>
<dbReference type="Proteomes" id="UP000244896">
    <property type="component" value="Chromosome"/>
</dbReference>
<dbReference type="SUPFAM" id="SSF56024">
    <property type="entry name" value="Phospholipase D/nuclease"/>
    <property type="match status" value="2"/>
</dbReference>
<dbReference type="SUPFAM" id="SSF143724">
    <property type="entry name" value="PHP14-like"/>
    <property type="match status" value="1"/>
</dbReference>
<dbReference type="PANTHER" id="PTHR30218">
    <property type="entry name" value="POLYPHOSPHATE KINASE"/>
    <property type="match status" value="1"/>
</dbReference>
<evidence type="ECO:0000256" key="6">
    <source>
        <dbReference type="ARBA" id="ARBA00022840"/>
    </source>
</evidence>
<feature type="binding site" evidence="8">
    <location>
        <position position="430"/>
    </location>
    <ligand>
        <name>Mg(2+)</name>
        <dbReference type="ChEBI" id="CHEBI:18420"/>
    </ligand>
</feature>
<feature type="binding site" evidence="8">
    <location>
        <position position="81"/>
    </location>
    <ligand>
        <name>ATP</name>
        <dbReference type="ChEBI" id="CHEBI:30616"/>
    </ligand>
</feature>
<dbReference type="EC" id="2.7.4.1" evidence="8 9"/>
<dbReference type="Gene3D" id="3.30.870.10">
    <property type="entry name" value="Endonuclease Chain A"/>
    <property type="match status" value="2"/>
</dbReference>
<dbReference type="InterPro" id="IPR025200">
    <property type="entry name" value="PPK_C_dom2"/>
</dbReference>
<evidence type="ECO:0000256" key="4">
    <source>
        <dbReference type="ARBA" id="ARBA00022741"/>
    </source>
</evidence>
<feature type="binding site" evidence="8">
    <location>
        <position position="647"/>
    </location>
    <ligand>
        <name>ATP</name>
        <dbReference type="ChEBI" id="CHEBI:30616"/>
    </ligand>
</feature>
<comment type="catalytic activity">
    <reaction evidence="8 9">
        <text>[phosphate](n) + ATP = [phosphate](n+1) + ADP</text>
        <dbReference type="Rhea" id="RHEA:19573"/>
        <dbReference type="Rhea" id="RHEA-COMP:9859"/>
        <dbReference type="Rhea" id="RHEA-COMP:14280"/>
        <dbReference type="ChEBI" id="CHEBI:16838"/>
        <dbReference type="ChEBI" id="CHEBI:30616"/>
        <dbReference type="ChEBI" id="CHEBI:456216"/>
        <dbReference type="EC" id="2.7.4.1"/>
    </reaction>
</comment>
<dbReference type="Gene3D" id="3.30.1840.10">
    <property type="entry name" value="Polyphosphate kinase middle domain"/>
    <property type="match status" value="1"/>
</dbReference>
<dbReference type="Pfam" id="PF17941">
    <property type="entry name" value="PP_kinase_C_1"/>
    <property type="match status" value="1"/>
</dbReference>
<dbReference type="KEGG" id="elut:CKA38_06035"/>
<dbReference type="GO" id="GO:0005524">
    <property type="term" value="F:ATP binding"/>
    <property type="evidence" value="ECO:0007669"/>
    <property type="project" value="UniProtKB-KW"/>
</dbReference>
<keyword evidence="1 8" id="KW-0597">Phosphoprotein</keyword>
<keyword evidence="2 8" id="KW-0808">Transferase</keyword>
<name>A0A2U8E208_9BACT</name>
<keyword evidence="4 8" id="KW-0547">Nucleotide-binding</keyword>
<dbReference type="NCBIfam" id="NF003917">
    <property type="entry name" value="PRK05443.1-1"/>
    <property type="match status" value="1"/>
</dbReference>
<dbReference type="AlphaFoldDB" id="A0A2U8E208"/>
<dbReference type="Pfam" id="PF13089">
    <property type="entry name" value="PP_kinase_N"/>
    <property type="match status" value="1"/>
</dbReference>
<feature type="active site" description="Phosphohistidine intermediate" evidence="8">
    <location>
        <position position="490"/>
    </location>
</feature>
<dbReference type="CDD" id="cd09165">
    <property type="entry name" value="PLDc_PaPPK1_C1_like"/>
    <property type="match status" value="1"/>
</dbReference>
<dbReference type="GO" id="GO:0006799">
    <property type="term" value="P:polyphosphate biosynthetic process"/>
    <property type="evidence" value="ECO:0007669"/>
    <property type="project" value="UniProtKB-UniRule"/>
</dbReference>
<evidence type="ECO:0000259" key="11">
    <source>
        <dbReference type="Pfam" id="PF02503"/>
    </source>
</evidence>
<feature type="domain" description="Polyphosphate kinase C-terminal" evidence="13">
    <location>
        <begin position="558"/>
        <end position="737"/>
    </location>
</feature>
<comment type="similarity">
    <text evidence="8 9">Belongs to the polyphosphate kinase 1 (PPK1) family.</text>
</comment>
<dbReference type="Pfam" id="PF02503">
    <property type="entry name" value="PP_kinase"/>
    <property type="match status" value="1"/>
</dbReference>
<dbReference type="CDD" id="cd09168">
    <property type="entry name" value="PLDc_PaPPK1_C2_like"/>
    <property type="match status" value="1"/>
</dbReference>
<dbReference type="PANTHER" id="PTHR30218:SF0">
    <property type="entry name" value="POLYPHOSPHATE KINASE"/>
    <property type="match status" value="1"/>
</dbReference>
<evidence type="ECO:0000256" key="8">
    <source>
        <dbReference type="HAMAP-Rule" id="MF_00347"/>
    </source>
</evidence>
<feature type="domain" description="Polyphosphate kinase middle" evidence="11">
    <location>
        <begin position="159"/>
        <end position="343"/>
    </location>
</feature>
<dbReference type="Gene3D" id="1.20.58.310">
    <property type="entry name" value="Polyphosphate kinase N-terminal domain"/>
    <property type="match status" value="1"/>
</dbReference>
<evidence type="ECO:0000259" key="13">
    <source>
        <dbReference type="Pfam" id="PF13090"/>
    </source>
</evidence>
<feature type="binding site" evidence="8">
    <location>
        <position position="619"/>
    </location>
    <ligand>
        <name>ATP</name>
        <dbReference type="ChEBI" id="CHEBI:30616"/>
    </ligand>
</feature>
<evidence type="ECO:0000256" key="2">
    <source>
        <dbReference type="ARBA" id="ARBA00022679"/>
    </source>
</evidence>
<keyword evidence="5 8" id="KW-0418">Kinase</keyword>
<feature type="compositionally biased region" description="Basic residues" evidence="10">
    <location>
        <begin position="24"/>
        <end position="38"/>
    </location>
</feature>
<dbReference type="NCBIfam" id="TIGR03705">
    <property type="entry name" value="poly_P_kin"/>
    <property type="match status" value="1"/>
</dbReference>
<dbReference type="InterPro" id="IPR003414">
    <property type="entry name" value="PP_kinase"/>
</dbReference>
<evidence type="ECO:0000256" key="9">
    <source>
        <dbReference type="RuleBase" id="RU003800"/>
    </source>
</evidence>
<dbReference type="RefSeq" id="WP_108824683.1">
    <property type="nucleotide sequence ID" value="NZ_CP023004.1"/>
</dbReference>
<keyword evidence="16" id="KW-1185">Reference proteome</keyword>
<accession>A0A2U8E208</accession>
<evidence type="ECO:0000259" key="14">
    <source>
        <dbReference type="Pfam" id="PF17941"/>
    </source>
</evidence>
<evidence type="ECO:0000256" key="10">
    <source>
        <dbReference type="SAM" id="MobiDB-lite"/>
    </source>
</evidence>
<dbReference type="GO" id="GO:0009358">
    <property type="term" value="C:polyphosphate kinase complex"/>
    <property type="evidence" value="ECO:0007669"/>
    <property type="project" value="InterPro"/>
</dbReference>
<feature type="domain" description="Polyphosphate kinase N-terminal" evidence="12">
    <location>
        <begin position="43"/>
        <end position="148"/>
    </location>
</feature>
<feature type="binding site" evidence="8">
    <location>
        <position position="523"/>
    </location>
    <ligand>
        <name>ATP</name>
        <dbReference type="ChEBI" id="CHEBI:30616"/>
    </ligand>
</feature>
<dbReference type="EMBL" id="CP023004">
    <property type="protein sequence ID" value="AWI08871.1"/>
    <property type="molecule type" value="Genomic_DNA"/>
</dbReference>
<evidence type="ECO:0000259" key="12">
    <source>
        <dbReference type="Pfam" id="PF13089"/>
    </source>
</evidence>
<comment type="function">
    <text evidence="8 9">Catalyzes the reversible transfer of the terminal phosphate of ATP to form a long-chain polyphosphate (polyP).</text>
</comment>
<evidence type="ECO:0000256" key="5">
    <source>
        <dbReference type="ARBA" id="ARBA00022777"/>
    </source>
</evidence>
<dbReference type="InterPro" id="IPR041108">
    <property type="entry name" value="PP_kinase_C_1"/>
</dbReference>
<comment type="cofactor">
    <cofactor evidence="8">
        <name>Mg(2+)</name>
        <dbReference type="ChEBI" id="CHEBI:18420"/>
    </cofactor>
</comment>
<comment type="PTM">
    <text evidence="8 9">An intermediate of this reaction is the autophosphorylated ppk in which a phosphate is covalently linked to a histidine residue through a N-P bond.</text>
</comment>
<sequence length="757" mass="85039">MQTNAQRKNSSRATGQSAAGAAASKRRKRKSTGRKRTTRRGAYFNRELSWLAFNRRVLDQARNAKNPLLERVKFLAIVSSNLDEFFEIRVSGLIQQVESGITEPTADGLSPKEQLRRIHALVAALVEDQYRCWRRELVPALAKNDIVIKTARDLRPAELAWIQAYFYEQVLPVVTPLAIDQAHPFPQLGNKTLNVLVTLAGESNGEEPDDNEPRIAILPVPRILPRLVRIKLADDDSQNYIFLSEIIKLCASSFFPGYEISDTCAFRVTRNSDLYIDDEESDNLLKHIEEQLRNLRRGAAVRLEIEDHAPDFIYRILCSHLKIAPEYVFRLRGPLNLFRLMSLTAIDRPELKYPSFTPVNCSPLALANPDIPAAGNTRANHTDSKNIFEILREQDVMLHHPYDSFAPVVDFVSYAARDPQVFAIKQTLYRTSGDSPIVRALIEASRNGKQVAALVELKARFDEANNIQWARQLEDAGVHVVYGLVGHKTHCKCSLVVRREGDALRRYVHLGTGNYNPNTARLYTDLSLFTARETITADAANLFNTLTGFSRSPAFDRLIVAPFGMHERMQELILQEAANAAAGRPARIMAKMNSLVDQETIDNLYTASRAGVKIDLIVRGICCLVPGIRGRSENIRVRSIVGRFLEHARVFYFENNNGDDIDSAPLIYAGSADWMPRNFFRRVEVLYPIDAPAIREWITSRFFPTEMADNENARELRSNGNYTPVAHAPNAALVSAQEKFMADAIARAAGTAPSRSA</sequence>
<dbReference type="InterPro" id="IPR036830">
    <property type="entry name" value="PP_kinase_middle_dom_sf"/>
</dbReference>
<keyword evidence="6 8" id="KW-0067">ATP-binding</keyword>
<feature type="binding site" evidence="8">
    <location>
        <position position="460"/>
    </location>
    <ligand>
        <name>Mg(2+)</name>
        <dbReference type="ChEBI" id="CHEBI:18420"/>
    </ligand>
</feature>
<feature type="domain" description="Polyphosphate kinase C-terminal" evidence="14">
    <location>
        <begin position="386"/>
        <end position="550"/>
    </location>
</feature>